<dbReference type="RefSeq" id="WP_052559283.1">
    <property type="nucleotide sequence ID" value="NZ_JMCC02000205.1"/>
</dbReference>
<dbReference type="EMBL" id="JMCC02000205">
    <property type="protein sequence ID" value="KIG11663.1"/>
    <property type="molecule type" value="Genomic_DNA"/>
</dbReference>
<name>A0A0C1ZLL8_9BACT</name>
<sequence length="66" mass="7228">MCHVTPTKSGTLLQCTDEGGPGDPLTWAAVKVCGPGWCHDLLAYDDCNDYNSTEIQFEDVTCYDLI</sequence>
<dbReference type="AlphaFoldDB" id="A0A0C1ZLL8"/>
<reference evidence="1 2" key="1">
    <citation type="submission" date="2014-12" db="EMBL/GenBank/DDBJ databases">
        <title>Genome assembly of Enhygromyxa salina DSM 15201.</title>
        <authorList>
            <person name="Sharma G."/>
            <person name="Subramanian S."/>
        </authorList>
    </citation>
    <scope>NUCLEOTIDE SEQUENCE [LARGE SCALE GENOMIC DNA]</scope>
    <source>
        <strain evidence="1 2">DSM 15201</strain>
    </source>
</reference>
<accession>A0A0C1ZLL8</accession>
<organism evidence="1 2">
    <name type="scientific">Enhygromyxa salina</name>
    <dbReference type="NCBI Taxonomy" id="215803"/>
    <lineage>
        <taxon>Bacteria</taxon>
        <taxon>Pseudomonadati</taxon>
        <taxon>Myxococcota</taxon>
        <taxon>Polyangia</taxon>
        <taxon>Nannocystales</taxon>
        <taxon>Nannocystaceae</taxon>
        <taxon>Enhygromyxa</taxon>
    </lineage>
</organism>
<gene>
    <name evidence="1" type="ORF">DB30_02882</name>
</gene>
<evidence type="ECO:0000313" key="2">
    <source>
        <dbReference type="Proteomes" id="UP000031599"/>
    </source>
</evidence>
<protein>
    <submittedName>
        <fullName evidence="1">Uncharacterized protein</fullName>
    </submittedName>
</protein>
<evidence type="ECO:0000313" key="1">
    <source>
        <dbReference type="EMBL" id="KIG11663.1"/>
    </source>
</evidence>
<proteinExistence type="predicted"/>
<comment type="caution">
    <text evidence="1">The sequence shown here is derived from an EMBL/GenBank/DDBJ whole genome shotgun (WGS) entry which is preliminary data.</text>
</comment>
<dbReference type="Proteomes" id="UP000031599">
    <property type="component" value="Unassembled WGS sequence"/>
</dbReference>